<dbReference type="EMBL" id="SMAD01000025">
    <property type="protein sequence ID" value="TCS83921.1"/>
    <property type="molecule type" value="Genomic_DNA"/>
</dbReference>
<keyword evidence="2" id="KW-1185">Reference proteome</keyword>
<evidence type="ECO:0000313" key="2">
    <source>
        <dbReference type="Proteomes" id="UP000295807"/>
    </source>
</evidence>
<organism evidence="1 2">
    <name type="scientific">Anseongella ginsenosidimutans</name>
    <dbReference type="NCBI Taxonomy" id="496056"/>
    <lineage>
        <taxon>Bacteria</taxon>
        <taxon>Pseudomonadati</taxon>
        <taxon>Bacteroidota</taxon>
        <taxon>Sphingobacteriia</taxon>
        <taxon>Sphingobacteriales</taxon>
        <taxon>Sphingobacteriaceae</taxon>
        <taxon>Anseongella</taxon>
    </lineage>
</organism>
<dbReference type="OrthoDB" id="678846at2"/>
<proteinExistence type="predicted"/>
<dbReference type="AlphaFoldDB" id="A0A4R3KJK0"/>
<dbReference type="RefSeq" id="WP_132130787.1">
    <property type="nucleotide sequence ID" value="NZ_CP042432.1"/>
</dbReference>
<protein>
    <recommendedName>
        <fullName evidence="3">Mobilization protein MobC</fullName>
    </recommendedName>
</protein>
<dbReference type="Proteomes" id="UP000295807">
    <property type="component" value="Unassembled WGS sequence"/>
</dbReference>
<reference evidence="1 2" key="1">
    <citation type="submission" date="2019-03" db="EMBL/GenBank/DDBJ databases">
        <title>Genomic Encyclopedia of Type Strains, Phase IV (KMG-IV): sequencing the most valuable type-strain genomes for metagenomic binning, comparative biology and taxonomic classification.</title>
        <authorList>
            <person name="Goeker M."/>
        </authorList>
    </citation>
    <scope>NUCLEOTIDE SEQUENCE [LARGE SCALE GENOMIC DNA]</scope>
    <source>
        <strain evidence="1 2">DSM 21100</strain>
    </source>
</reference>
<evidence type="ECO:0000313" key="1">
    <source>
        <dbReference type="EMBL" id="TCS83921.1"/>
    </source>
</evidence>
<gene>
    <name evidence="1" type="ORF">EDD80_12512</name>
</gene>
<name>A0A4R3KJK0_9SPHI</name>
<sequence>MPRKPLKDPENLLNHTLIIRVTENQHKKLKKIAGESDCHSIAEVTRRILAGKKIILFHKDISLNAPMEELTTIRKELKAIGININQQTRYFHASRSAAERAFYVNRTANQYKHIESKVDRLLQLITQLTQKWLQK</sequence>
<accession>A0A4R3KJK0</accession>
<evidence type="ECO:0008006" key="3">
    <source>
        <dbReference type="Google" id="ProtNLM"/>
    </source>
</evidence>
<comment type="caution">
    <text evidence="1">The sequence shown here is derived from an EMBL/GenBank/DDBJ whole genome shotgun (WGS) entry which is preliminary data.</text>
</comment>